<dbReference type="PANTHER" id="PTHR23508:SF10">
    <property type="entry name" value="CARBOXYLIC ACID TRANSPORTER PROTEIN HOMOLOG"/>
    <property type="match status" value="1"/>
</dbReference>
<evidence type="ECO:0000259" key="7">
    <source>
        <dbReference type="PROSITE" id="PS50850"/>
    </source>
</evidence>
<feature type="transmembrane region" description="Helical" evidence="6">
    <location>
        <begin position="383"/>
        <end position="403"/>
    </location>
</feature>
<evidence type="ECO:0000256" key="5">
    <source>
        <dbReference type="SAM" id="MobiDB-lite"/>
    </source>
</evidence>
<feature type="transmembrane region" description="Helical" evidence="6">
    <location>
        <begin position="54"/>
        <end position="73"/>
    </location>
</feature>
<accession>A0ABS5FHR2</accession>
<dbReference type="SUPFAM" id="SSF103473">
    <property type="entry name" value="MFS general substrate transporter"/>
    <property type="match status" value="1"/>
</dbReference>
<evidence type="ECO:0000256" key="3">
    <source>
        <dbReference type="ARBA" id="ARBA00022989"/>
    </source>
</evidence>
<dbReference type="EMBL" id="JAFCJH010000011">
    <property type="protein sequence ID" value="MBR0796319.1"/>
    <property type="molecule type" value="Genomic_DNA"/>
</dbReference>
<feature type="compositionally biased region" description="Basic and acidic residues" evidence="5">
    <location>
        <begin position="435"/>
        <end position="444"/>
    </location>
</feature>
<feature type="transmembrane region" description="Helical" evidence="6">
    <location>
        <begin position="260"/>
        <end position="281"/>
    </location>
</feature>
<dbReference type="Proteomes" id="UP001315278">
    <property type="component" value="Unassembled WGS sequence"/>
</dbReference>
<feature type="transmembrane region" description="Helical" evidence="6">
    <location>
        <begin position="317"/>
        <end position="340"/>
    </location>
</feature>
<keyword evidence="9" id="KW-1185">Reference proteome</keyword>
<dbReference type="InterPro" id="IPR036259">
    <property type="entry name" value="MFS_trans_sf"/>
</dbReference>
<feature type="transmembrane region" description="Helical" evidence="6">
    <location>
        <begin position="228"/>
        <end position="248"/>
    </location>
</feature>
<evidence type="ECO:0000256" key="1">
    <source>
        <dbReference type="ARBA" id="ARBA00004141"/>
    </source>
</evidence>
<feature type="transmembrane region" description="Helical" evidence="6">
    <location>
        <begin position="172"/>
        <end position="189"/>
    </location>
</feature>
<evidence type="ECO:0000256" key="4">
    <source>
        <dbReference type="ARBA" id="ARBA00023136"/>
    </source>
</evidence>
<dbReference type="PANTHER" id="PTHR23508">
    <property type="entry name" value="CARBOXYLIC ACID TRANSPORTER PROTEIN HOMOLOG"/>
    <property type="match status" value="1"/>
</dbReference>
<keyword evidence="2 6" id="KW-0812">Transmembrane</keyword>
<feature type="transmembrane region" description="Helical" evidence="6">
    <location>
        <begin position="117"/>
        <end position="136"/>
    </location>
</feature>
<dbReference type="PROSITE" id="PS50850">
    <property type="entry name" value="MFS"/>
    <property type="match status" value="1"/>
</dbReference>
<keyword evidence="3 6" id="KW-1133">Transmembrane helix</keyword>
<dbReference type="Pfam" id="PF07690">
    <property type="entry name" value="MFS_1"/>
    <property type="match status" value="1"/>
</dbReference>
<comment type="caution">
    <text evidence="8">The sequence shown here is derived from an EMBL/GenBank/DDBJ whole genome shotgun (WGS) entry which is preliminary data.</text>
</comment>
<reference evidence="9" key="1">
    <citation type="journal article" date="2021" name="ISME J.">
        <title>Evolutionary origin and ecological implication of a unique nif island in free-living Bradyrhizobium lineages.</title>
        <authorList>
            <person name="Tao J."/>
        </authorList>
    </citation>
    <scope>NUCLEOTIDE SEQUENCE [LARGE SCALE GENOMIC DNA]</scope>
    <source>
        <strain evidence="9">SZCCT0434</strain>
    </source>
</reference>
<comment type="subcellular location">
    <subcellularLocation>
        <location evidence="1">Membrane</location>
        <topology evidence="1">Multi-pass membrane protein</topology>
    </subcellularLocation>
</comment>
<name>A0ABS5FHR2_9BRAD</name>
<keyword evidence="4 6" id="KW-0472">Membrane</keyword>
<feature type="transmembrane region" description="Helical" evidence="6">
    <location>
        <begin position="85"/>
        <end position="105"/>
    </location>
</feature>
<dbReference type="PROSITE" id="PS00217">
    <property type="entry name" value="SUGAR_TRANSPORT_2"/>
    <property type="match status" value="1"/>
</dbReference>
<proteinExistence type="predicted"/>
<feature type="transmembrane region" description="Helical" evidence="6">
    <location>
        <begin position="148"/>
        <end position="166"/>
    </location>
</feature>
<dbReference type="InterPro" id="IPR005829">
    <property type="entry name" value="Sugar_transporter_CS"/>
</dbReference>
<evidence type="ECO:0000313" key="8">
    <source>
        <dbReference type="EMBL" id="MBR0796319.1"/>
    </source>
</evidence>
<dbReference type="Gene3D" id="1.20.1250.20">
    <property type="entry name" value="MFS general substrate transporter like domains"/>
    <property type="match status" value="2"/>
</dbReference>
<evidence type="ECO:0000313" key="9">
    <source>
        <dbReference type="Proteomes" id="UP001315278"/>
    </source>
</evidence>
<dbReference type="RefSeq" id="WP_212492794.1">
    <property type="nucleotide sequence ID" value="NZ_JAFCJH010000011.1"/>
</dbReference>
<sequence>MTLGWLSRLTATERKTFFAAFGGLALDSMDTTIYALVTPALIATLGLSRPDAGILASSSLIGTAIGGWIAGIAADRFGRVRVLQFTILLVALSTFAAAFANGFWYMLVARAIQGMGYGGEAAVGAVLVAEVVTSGMRGRVAAAIQSGYAVGNALSVALFPVIFGFLPQDMAWRVFFAIGVLPALLVFFVRRFVPESAIFAEQAGTRNATSDGSAFWTIFTGEHLFKTLVATFFTTGTLGAAYVMITWLPTYLQTGLHLPVAHAAGYLGVNIFGSFVGPIAFGLLADRLGRRKSFMLFLVCQALNVAAYTQLPIGQNITIVLGFFLGALQAGLASGLMPTFAELFPTSIRANGAGFGLSAGRGLGSIVPATVGILSTRMHLGDAMALCAICGYAAAFCAAFMLPEQQGIDLRTMATEPSASESERPSHDNGAGRVEIIRMEKAKP</sequence>
<gene>
    <name evidence="8" type="ORF">JQ615_13075</name>
</gene>
<protein>
    <submittedName>
        <fullName evidence="8">MFS transporter</fullName>
    </submittedName>
</protein>
<feature type="domain" description="Major facilitator superfamily (MFS) profile" evidence="7">
    <location>
        <begin position="16"/>
        <end position="406"/>
    </location>
</feature>
<evidence type="ECO:0000256" key="6">
    <source>
        <dbReference type="SAM" id="Phobius"/>
    </source>
</evidence>
<feature type="region of interest" description="Disordered" evidence="5">
    <location>
        <begin position="414"/>
        <end position="444"/>
    </location>
</feature>
<organism evidence="8 9">
    <name type="scientific">Bradyrhizobium jicamae</name>
    <dbReference type="NCBI Taxonomy" id="280332"/>
    <lineage>
        <taxon>Bacteria</taxon>
        <taxon>Pseudomonadati</taxon>
        <taxon>Pseudomonadota</taxon>
        <taxon>Alphaproteobacteria</taxon>
        <taxon>Hyphomicrobiales</taxon>
        <taxon>Nitrobacteraceae</taxon>
        <taxon>Bradyrhizobium</taxon>
    </lineage>
</organism>
<dbReference type="InterPro" id="IPR011701">
    <property type="entry name" value="MFS"/>
</dbReference>
<evidence type="ECO:0000256" key="2">
    <source>
        <dbReference type="ARBA" id="ARBA00022692"/>
    </source>
</evidence>
<dbReference type="InterPro" id="IPR020846">
    <property type="entry name" value="MFS_dom"/>
</dbReference>